<sequence length="311" mass="35540">MEIDVKQRSEEWFQERNKVVLTASRFGEALGVGRGRSFDFLCYLVNSESEDTQADEGSEQKANKQHGVDTETAIFEAYQLIVGTNESHQVRESGFWVPRENDMFKGLLGATPDAVVTNKTGKVIGVCEFKAPIHNLFGYGENWGRIPRYYMAQIQGQMYLAGVPWCDFMAVCTKTKEILLKRVYFQPSYWTHVSSCLGTFCHILQEARQRKKLNKPVFEFEAARKLQTIPFQNNLFPGEGHIRVVNLLRRNNKGEFGVAANPNSWFTYSFLMGVPYNVPPVLKRYSESLINTIDKDIQVKKARPSVDKVDE</sequence>
<proteinExistence type="predicted"/>
<dbReference type="OrthoDB" id="261614at2759"/>
<organism evidence="2 3">
    <name type="scientific">Mizuhopecten yessoensis</name>
    <name type="common">Japanese scallop</name>
    <name type="synonym">Patinopecten yessoensis</name>
    <dbReference type="NCBI Taxonomy" id="6573"/>
    <lineage>
        <taxon>Eukaryota</taxon>
        <taxon>Metazoa</taxon>
        <taxon>Spiralia</taxon>
        <taxon>Lophotrochozoa</taxon>
        <taxon>Mollusca</taxon>
        <taxon>Bivalvia</taxon>
        <taxon>Autobranchia</taxon>
        <taxon>Pteriomorphia</taxon>
        <taxon>Pectinida</taxon>
        <taxon>Pectinoidea</taxon>
        <taxon>Pectinidae</taxon>
        <taxon>Mizuhopecten</taxon>
    </lineage>
</organism>
<dbReference type="InterPro" id="IPR019080">
    <property type="entry name" value="YqaJ_viral_recombinase"/>
</dbReference>
<dbReference type="InterPro" id="IPR011604">
    <property type="entry name" value="PDDEXK-like_dom_sf"/>
</dbReference>
<dbReference type="GO" id="GO:0006281">
    <property type="term" value="P:DNA repair"/>
    <property type="evidence" value="ECO:0007669"/>
    <property type="project" value="UniProtKB-ARBA"/>
</dbReference>
<dbReference type="PANTHER" id="PTHR46609">
    <property type="entry name" value="EXONUCLEASE, PHAGE-TYPE/RECB, C-TERMINAL DOMAIN-CONTAINING PROTEIN"/>
    <property type="match status" value="1"/>
</dbReference>
<dbReference type="CDD" id="cd22343">
    <property type="entry name" value="PDDEXK_lambda_exonuclease-like"/>
    <property type="match status" value="1"/>
</dbReference>
<comment type="caution">
    <text evidence="2">The sequence shown here is derived from an EMBL/GenBank/DDBJ whole genome shotgun (WGS) entry which is preliminary data.</text>
</comment>
<dbReference type="InterPro" id="IPR011335">
    <property type="entry name" value="Restrct_endonuc-II-like"/>
</dbReference>
<dbReference type="Pfam" id="PF09588">
    <property type="entry name" value="YqaJ"/>
    <property type="match status" value="1"/>
</dbReference>
<keyword evidence="3" id="KW-1185">Reference proteome</keyword>
<reference evidence="2 3" key="1">
    <citation type="journal article" date="2017" name="Nat. Ecol. Evol.">
        <title>Scallop genome provides insights into evolution of bilaterian karyotype and development.</title>
        <authorList>
            <person name="Wang S."/>
            <person name="Zhang J."/>
            <person name="Jiao W."/>
            <person name="Li J."/>
            <person name="Xun X."/>
            <person name="Sun Y."/>
            <person name="Guo X."/>
            <person name="Huan P."/>
            <person name="Dong B."/>
            <person name="Zhang L."/>
            <person name="Hu X."/>
            <person name="Sun X."/>
            <person name="Wang J."/>
            <person name="Zhao C."/>
            <person name="Wang Y."/>
            <person name="Wang D."/>
            <person name="Huang X."/>
            <person name="Wang R."/>
            <person name="Lv J."/>
            <person name="Li Y."/>
            <person name="Zhang Z."/>
            <person name="Liu B."/>
            <person name="Lu W."/>
            <person name="Hui Y."/>
            <person name="Liang J."/>
            <person name="Zhou Z."/>
            <person name="Hou R."/>
            <person name="Li X."/>
            <person name="Liu Y."/>
            <person name="Li H."/>
            <person name="Ning X."/>
            <person name="Lin Y."/>
            <person name="Zhao L."/>
            <person name="Xing Q."/>
            <person name="Dou J."/>
            <person name="Li Y."/>
            <person name="Mao J."/>
            <person name="Guo H."/>
            <person name="Dou H."/>
            <person name="Li T."/>
            <person name="Mu C."/>
            <person name="Jiang W."/>
            <person name="Fu Q."/>
            <person name="Fu X."/>
            <person name="Miao Y."/>
            <person name="Liu J."/>
            <person name="Yu Q."/>
            <person name="Li R."/>
            <person name="Liao H."/>
            <person name="Li X."/>
            <person name="Kong Y."/>
            <person name="Jiang Z."/>
            <person name="Chourrout D."/>
            <person name="Li R."/>
            <person name="Bao Z."/>
        </authorList>
    </citation>
    <scope>NUCLEOTIDE SEQUENCE [LARGE SCALE GENOMIC DNA]</scope>
    <source>
        <strain evidence="2 3">PY_sf001</strain>
    </source>
</reference>
<dbReference type="AlphaFoldDB" id="A0A210QX50"/>
<accession>A0A210QX50</accession>
<evidence type="ECO:0000259" key="1">
    <source>
        <dbReference type="Pfam" id="PF09588"/>
    </source>
</evidence>
<gene>
    <name evidence="2" type="ORF">KP79_PYT00460</name>
</gene>
<dbReference type="InterPro" id="IPR051703">
    <property type="entry name" value="NF-kappa-B_Signaling_Reg"/>
</dbReference>
<dbReference type="SUPFAM" id="SSF52980">
    <property type="entry name" value="Restriction endonuclease-like"/>
    <property type="match status" value="1"/>
</dbReference>
<evidence type="ECO:0000313" key="3">
    <source>
        <dbReference type="Proteomes" id="UP000242188"/>
    </source>
</evidence>
<dbReference type="Gene3D" id="3.90.320.10">
    <property type="match status" value="1"/>
</dbReference>
<protein>
    <recommendedName>
        <fullName evidence="1">YqaJ viral recombinase domain-containing protein</fullName>
    </recommendedName>
</protein>
<dbReference type="PANTHER" id="PTHR46609:SF6">
    <property type="entry name" value="EXONUCLEASE, PHAGE-TYPE_RECB, C-TERMINAL DOMAIN-CONTAINING PROTEIN-RELATED"/>
    <property type="match status" value="1"/>
</dbReference>
<feature type="domain" description="YqaJ viral recombinase" evidence="1">
    <location>
        <begin position="11"/>
        <end position="162"/>
    </location>
</feature>
<dbReference type="Proteomes" id="UP000242188">
    <property type="component" value="Unassembled WGS sequence"/>
</dbReference>
<evidence type="ECO:0000313" key="2">
    <source>
        <dbReference type="EMBL" id="OWF53317.1"/>
    </source>
</evidence>
<name>A0A210QX50_MIZYE</name>
<dbReference type="EMBL" id="NEDP02001396">
    <property type="protein sequence ID" value="OWF53317.1"/>
    <property type="molecule type" value="Genomic_DNA"/>
</dbReference>